<dbReference type="AlphaFoldDB" id="A0A854QG01"/>
<organism evidence="1 2">
    <name type="scientific">Cryptococcus neoformans Tu259-1</name>
    <dbReference type="NCBI Taxonomy" id="1230072"/>
    <lineage>
        <taxon>Eukaryota</taxon>
        <taxon>Fungi</taxon>
        <taxon>Dikarya</taxon>
        <taxon>Basidiomycota</taxon>
        <taxon>Agaricomycotina</taxon>
        <taxon>Tremellomycetes</taxon>
        <taxon>Tremellales</taxon>
        <taxon>Cryptococcaceae</taxon>
        <taxon>Cryptococcus</taxon>
        <taxon>Cryptococcus neoformans species complex</taxon>
    </lineage>
</organism>
<proteinExistence type="predicted"/>
<comment type="caution">
    <text evidence="1">The sequence shown here is derived from an EMBL/GenBank/DDBJ whole genome shotgun (WGS) entry which is preliminary data.</text>
</comment>
<accession>A0A854QG01</accession>
<sequence length="98" mass="11208">MPASTSTIRSYMSERIQNRINPRPLTKEESRASFDERLVPFPNSQDNMICPTKYPLRRSTIPLPSQRSSIPKSSYLLFQALFGIRYSVTLLQEINAAS</sequence>
<dbReference type="Proteomes" id="UP000199727">
    <property type="component" value="Unassembled WGS sequence"/>
</dbReference>
<gene>
    <name evidence="1" type="ORF">C361_04639</name>
</gene>
<protein>
    <submittedName>
        <fullName evidence="1">Uncharacterized protein</fullName>
    </submittedName>
</protein>
<evidence type="ECO:0000313" key="1">
    <source>
        <dbReference type="EMBL" id="OXG17652.1"/>
    </source>
</evidence>
<reference evidence="1 2" key="1">
    <citation type="submission" date="2017-06" db="EMBL/GenBank/DDBJ databases">
        <title>Global population genomics of the pathogenic fungus Cryptococcus neoformans var. grubii.</title>
        <authorList>
            <person name="Cuomo C."/>
            <person name="Litvintseva A."/>
            <person name="Chen Y."/>
            <person name="Young S."/>
            <person name="Zeng Q."/>
            <person name="Chapman S."/>
            <person name="Gujja S."/>
            <person name="Saif S."/>
            <person name="Birren B."/>
        </authorList>
    </citation>
    <scope>NUCLEOTIDE SEQUENCE [LARGE SCALE GENOMIC DNA]</scope>
    <source>
        <strain evidence="1 2">Tu259-1</strain>
    </source>
</reference>
<dbReference type="EMBL" id="AMKT01000059">
    <property type="protein sequence ID" value="OXG17652.1"/>
    <property type="molecule type" value="Genomic_DNA"/>
</dbReference>
<name>A0A854QG01_CRYNE</name>
<evidence type="ECO:0000313" key="2">
    <source>
        <dbReference type="Proteomes" id="UP000199727"/>
    </source>
</evidence>